<evidence type="ECO:0008006" key="5">
    <source>
        <dbReference type="Google" id="ProtNLM"/>
    </source>
</evidence>
<feature type="signal peptide" evidence="2">
    <location>
        <begin position="1"/>
        <end position="35"/>
    </location>
</feature>
<evidence type="ECO:0000256" key="2">
    <source>
        <dbReference type="SAM" id="SignalP"/>
    </source>
</evidence>
<evidence type="ECO:0000313" key="3">
    <source>
        <dbReference type="EMBL" id="RUO31050.1"/>
    </source>
</evidence>
<dbReference type="EMBL" id="PIPO01000005">
    <property type="protein sequence ID" value="RUO31050.1"/>
    <property type="molecule type" value="Genomic_DNA"/>
</dbReference>
<name>A0A432WDZ5_9GAMM</name>
<feature type="chain" id="PRO_5019058335" description="DUF3530 domain-containing protein" evidence="2">
    <location>
        <begin position="36"/>
        <end position="275"/>
    </location>
</feature>
<dbReference type="RefSeq" id="WP_126799439.1">
    <property type="nucleotide sequence ID" value="NZ_PIPO01000005.1"/>
</dbReference>
<dbReference type="InterPro" id="IPR022529">
    <property type="entry name" value="DUF3530"/>
</dbReference>
<feature type="region of interest" description="Disordered" evidence="1">
    <location>
        <begin position="223"/>
        <end position="244"/>
    </location>
</feature>
<accession>A0A432WDZ5</accession>
<dbReference type="Proteomes" id="UP000287823">
    <property type="component" value="Unassembled WGS sequence"/>
</dbReference>
<proteinExistence type="predicted"/>
<reference evidence="3 4" key="1">
    <citation type="journal article" date="2011" name="Front. Microbiol.">
        <title>Genomic signatures of strain selection and enhancement in Bacillus atrophaeus var. globigii, a historical biowarfare simulant.</title>
        <authorList>
            <person name="Gibbons H.S."/>
            <person name="Broomall S.M."/>
            <person name="McNew L.A."/>
            <person name="Daligault H."/>
            <person name="Chapman C."/>
            <person name="Bruce D."/>
            <person name="Karavis M."/>
            <person name="Krepps M."/>
            <person name="McGregor P.A."/>
            <person name="Hong C."/>
            <person name="Park K.H."/>
            <person name="Akmal A."/>
            <person name="Feldman A."/>
            <person name="Lin J.S."/>
            <person name="Chang W.E."/>
            <person name="Higgs B.W."/>
            <person name="Demirev P."/>
            <person name="Lindquist J."/>
            <person name="Liem A."/>
            <person name="Fochler E."/>
            <person name="Read T.D."/>
            <person name="Tapia R."/>
            <person name="Johnson S."/>
            <person name="Bishop-Lilly K.A."/>
            <person name="Detter C."/>
            <person name="Han C."/>
            <person name="Sozhamannan S."/>
            <person name="Rosenzweig C.N."/>
            <person name="Skowronski E.W."/>
        </authorList>
    </citation>
    <scope>NUCLEOTIDE SEQUENCE [LARGE SCALE GENOMIC DNA]</scope>
    <source>
        <strain evidence="3 4">Y4G10-17</strain>
    </source>
</reference>
<evidence type="ECO:0000313" key="4">
    <source>
        <dbReference type="Proteomes" id="UP000287823"/>
    </source>
</evidence>
<feature type="compositionally biased region" description="Polar residues" evidence="1">
    <location>
        <begin position="224"/>
        <end position="234"/>
    </location>
</feature>
<feature type="compositionally biased region" description="Basic residues" evidence="1">
    <location>
        <begin position="235"/>
        <end position="244"/>
    </location>
</feature>
<comment type="caution">
    <text evidence="3">The sequence shown here is derived from an EMBL/GenBank/DDBJ whole genome shotgun (WGS) entry which is preliminary data.</text>
</comment>
<evidence type="ECO:0000256" key="1">
    <source>
        <dbReference type="SAM" id="MobiDB-lite"/>
    </source>
</evidence>
<dbReference type="Pfam" id="PF12048">
    <property type="entry name" value="DUF3530"/>
    <property type="match status" value="1"/>
</dbReference>
<organism evidence="3 4">
    <name type="scientific">Aliidiomarina soli</name>
    <dbReference type="NCBI Taxonomy" id="1928574"/>
    <lineage>
        <taxon>Bacteria</taxon>
        <taxon>Pseudomonadati</taxon>
        <taxon>Pseudomonadota</taxon>
        <taxon>Gammaproteobacteria</taxon>
        <taxon>Alteromonadales</taxon>
        <taxon>Idiomarinaceae</taxon>
        <taxon>Aliidiomarina</taxon>
    </lineage>
</organism>
<dbReference type="AlphaFoldDB" id="A0A432WDZ5"/>
<gene>
    <name evidence="3" type="ORF">CWE14_11130</name>
</gene>
<protein>
    <recommendedName>
        <fullName evidence="5">DUF3530 domain-containing protein</fullName>
    </recommendedName>
</protein>
<sequence>MKTNFQYPRWSLIGGKPFGIALVGAALLATSATFASQNDFEYYLPPGEVVWLEDDDDRYLLLEKENEQAYDRGRMILLPDVGTHPLQSSAIRALYQSMIGYGWYTFALQPPTTDIGSFTWQAEDAYERYPEPATVEPLKDALRLRMNAALTHTAEHTGALIVVAEGVSAALLADLMAEGEFTQIDALIVHGVYYPQWQLNQALATTLAKLRIPLLDLAPGDGNSWATDTNSRRQQQARRHNHLSYRQRILPTGRHAEQPRYLQHHVYGWLQSEDF</sequence>
<keyword evidence="2" id="KW-0732">Signal</keyword>
<keyword evidence="4" id="KW-1185">Reference proteome</keyword>